<evidence type="ECO:0000256" key="2">
    <source>
        <dbReference type="SAM" id="MobiDB-lite"/>
    </source>
</evidence>
<gene>
    <name evidence="3" type="ORF">PCOR1329_LOCUS41532</name>
</gene>
<keyword evidence="1" id="KW-0175">Coiled coil</keyword>
<dbReference type="EMBL" id="CAUYUJ010014995">
    <property type="protein sequence ID" value="CAK0848640.1"/>
    <property type="molecule type" value="Genomic_DNA"/>
</dbReference>
<comment type="caution">
    <text evidence="3">The sequence shown here is derived from an EMBL/GenBank/DDBJ whole genome shotgun (WGS) entry which is preliminary data.</text>
</comment>
<reference evidence="3" key="1">
    <citation type="submission" date="2023-10" db="EMBL/GenBank/DDBJ databases">
        <authorList>
            <person name="Chen Y."/>
            <person name="Shah S."/>
            <person name="Dougan E. K."/>
            <person name="Thang M."/>
            <person name="Chan C."/>
        </authorList>
    </citation>
    <scope>NUCLEOTIDE SEQUENCE [LARGE SCALE GENOMIC DNA]</scope>
</reference>
<feature type="compositionally biased region" description="Basic residues" evidence="2">
    <location>
        <begin position="107"/>
        <end position="117"/>
    </location>
</feature>
<protein>
    <submittedName>
        <fullName evidence="3">Uncharacterized protein</fullName>
    </submittedName>
</protein>
<feature type="coiled-coil region" evidence="1">
    <location>
        <begin position="220"/>
        <end position="247"/>
    </location>
</feature>
<evidence type="ECO:0000256" key="1">
    <source>
        <dbReference type="SAM" id="Coils"/>
    </source>
</evidence>
<feature type="coiled-coil region" evidence="1">
    <location>
        <begin position="142"/>
        <end position="169"/>
    </location>
</feature>
<evidence type="ECO:0000313" key="4">
    <source>
        <dbReference type="Proteomes" id="UP001189429"/>
    </source>
</evidence>
<evidence type="ECO:0000313" key="3">
    <source>
        <dbReference type="EMBL" id="CAK0848640.1"/>
    </source>
</evidence>
<sequence>MSDAMAEALLGAVVRAGGSRQVVAATAVALWRAGRAASAQEADEKEVLEEVDARMGMIKPVIAAKVRAAHDVEPLRLTGEDKAIRNVAEHALFGEGAEALPKDGKEAKRRQRGRHRAGAALRAAATSSQVSDEECRERATKIEDGCIQKEKLEEKKDKLKQAWKQQEAECDGQKEPNLFDTGSEGTVVEAPSQVEKVDEVTCALSDQLGCRAGQEFTRDIQKWAMEIINLEAQLECAKEAHAKAIQEAFDEGDLDPRAFLCDEECKTEHPD</sequence>
<accession>A0ABN9TR74</accession>
<organism evidence="3 4">
    <name type="scientific">Prorocentrum cordatum</name>
    <dbReference type="NCBI Taxonomy" id="2364126"/>
    <lineage>
        <taxon>Eukaryota</taxon>
        <taxon>Sar</taxon>
        <taxon>Alveolata</taxon>
        <taxon>Dinophyceae</taxon>
        <taxon>Prorocentrales</taxon>
        <taxon>Prorocentraceae</taxon>
        <taxon>Prorocentrum</taxon>
    </lineage>
</organism>
<feature type="region of interest" description="Disordered" evidence="2">
    <location>
        <begin position="102"/>
        <end position="134"/>
    </location>
</feature>
<name>A0ABN9TR74_9DINO</name>
<dbReference type="Proteomes" id="UP001189429">
    <property type="component" value="Unassembled WGS sequence"/>
</dbReference>
<keyword evidence="4" id="KW-1185">Reference proteome</keyword>
<proteinExistence type="predicted"/>